<evidence type="ECO:0000256" key="2">
    <source>
        <dbReference type="ARBA" id="ARBA00007639"/>
    </source>
</evidence>
<dbReference type="InterPro" id="IPR025997">
    <property type="entry name" value="SBP_2_dom"/>
</dbReference>
<feature type="chain" id="PRO_5046311611" evidence="4">
    <location>
        <begin position="22"/>
        <end position="366"/>
    </location>
</feature>
<sequence length="366" mass="40339">MSKNHVFISIYILCYATLSFANGNTFLESAKATVEKAISSLDYWDGPTTGPSLAKQKHLVFIASDLRNDGVHYLAQGVSEAITHTDWSLYFADARGSEVLQGALLKKAISYQPDGIVLGGIDASRHQDTLKMAKRLSIPVIGWHSVDTVGKEQDLELFTNITTDSSKVAEVAALLAILQSNGEARVAILTDPNYSIALLKSDTMFKVIDQCEGCKVVSLINLPLSQTADEMPSLMNSLLNEKEVITHILTINDLYIDYAIPSLEKYLDKRDVLPTSISAGDGSQAAYLRISKGYFQAATVSEPLLLQGWQIVDEFNRAFQNVPPSGYSSPVHLVIKENVAELLENKQVYDPDNGYRDAYLNIWARE</sequence>
<dbReference type="PANTHER" id="PTHR46847">
    <property type="entry name" value="D-ALLOSE-BINDING PERIPLASMIC PROTEIN-RELATED"/>
    <property type="match status" value="1"/>
</dbReference>
<feature type="domain" description="Periplasmic binding protein" evidence="5">
    <location>
        <begin position="61"/>
        <end position="312"/>
    </location>
</feature>
<organism evidence="6 7">
    <name type="scientific">Marinomonas phaeophyticola</name>
    <dbReference type="NCBI Taxonomy" id="3004091"/>
    <lineage>
        <taxon>Bacteria</taxon>
        <taxon>Pseudomonadati</taxon>
        <taxon>Pseudomonadota</taxon>
        <taxon>Gammaproteobacteria</taxon>
        <taxon>Oceanospirillales</taxon>
        <taxon>Oceanospirillaceae</taxon>
        <taxon>Marinomonas</taxon>
    </lineage>
</organism>
<feature type="signal peptide" evidence="4">
    <location>
        <begin position="1"/>
        <end position="21"/>
    </location>
</feature>
<comment type="subcellular location">
    <subcellularLocation>
        <location evidence="1">Cell envelope</location>
    </subcellularLocation>
</comment>
<proteinExistence type="inferred from homology"/>
<name>A0ABT4JW42_9GAMM</name>
<dbReference type="SUPFAM" id="SSF53822">
    <property type="entry name" value="Periplasmic binding protein-like I"/>
    <property type="match status" value="1"/>
</dbReference>
<evidence type="ECO:0000259" key="5">
    <source>
        <dbReference type="Pfam" id="PF13407"/>
    </source>
</evidence>
<reference evidence="6" key="1">
    <citation type="submission" date="2022-12" db="EMBL/GenBank/DDBJ databases">
        <title>Marinomonas 15G1-11 sp. nov, isolated from marine algae.</title>
        <authorList>
            <person name="Butt M."/>
            <person name="Choi D.G."/>
            <person name="Kim J.M."/>
            <person name="Lee J.K."/>
            <person name="Baek J.H."/>
            <person name="Jeon C.O."/>
        </authorList>
    </citation>
    <scope>NUCLEOTIDE SEQUENCE</scope>
    <source>
        <strain evidence="6">15G1-11</strain>
    </source>
</reference>
<evidence type="ECO:0000313" key="7">
    <source>
        <dbReference type="Proteomes" id="UP001149719"/>
    </source>
</evidence>
<keyword evidence="3 4" id="KW-0732">Signal</keyword>
<dbReference type="Pfam" id="PF13407">
    <property type="entry name" value="Peripla_BP_4"/>
    <property type="match status" value="1"/>
</dbReference>
<dbReference type="EMBL" id="JAPUBN010000018">
    <property type="protein sequence ID" value="MCZ2722570.1"/>
    <property type="molecule type" value="Genomic_DNA"/>
</dbReference>
<comment type="similarity">
    <text evidence="2">Belongs to the bacterial solute-binding protein 2 family.</text>
</comment>
<protein>
    <submittedName>
        <fullName evidence="6">Substrate-binding domain-containing protein</fullName>
    </submittedName>
</protein>
<accession>A0ABT4JW42</accession>
<evidence type="ECO:0000256" key="4">
    <source>
        <dbReference type="SAM" id="SignalP"/>
    </source>
</evidence>
<evidence type="ECO:0000256" key="3">
    <source>
        <dbReference type="ARBA" id="ARBA00022729"/>
    </source>
</evidence>
<dbReference type="Gene3D" id="3.40.50.2300">
    <property type="match status" value="2"/>
</dbReference>
<dbReference type="InterPro" id="IPR028082">
    <property type="entry name" value="Peripla_BP_I"/>
</dbReference>
<dbReference type="Proteomes" id="UP001149719">
    <property type="component" value="Unassembled WGS sequence"/>
</dbReference>
<evidence type="ECO:0000256" key="1">
    <source>
        <dbReference type="ARBA" id="ARBA00004196"/>
    </source>
</evidence>
<evidence type="ECO:0000313" key="6">
    <source>
        <dbReference type="EMBL" id="MCZ2722570.1"/>
    </source>
</evidence>
<comment type="caution">
    <text evidence="6">The sequence shown here is derived from an EMBL/GenBank/DDBJ whole genome shotgun (WGS) entry which is preliminary data.</text>
</comment>
<dbReference type="RefSeq" id="WP_269126285.1">
    <property type="nucleotide sequence ID" value="NZ_JAPUBN010000018.1"/>
</dbReference>
<keyword evidence="7" id="KW-1185">Reference proteome</keyword>
<dbReference type="PANTHER" id="PTHR46847:SF1">
    <property type="entry name" value="D-ALLOSE-BINDING PERIPLASMIC PROTEIN-RELATED"/>
    <property type="match status" value="1"/>
</dbReference>
<gene>
    <name evidence="6" type="ORF">O1D97_13365</name>
</gene>